<dbReference type="AlphaFoldDB" id="A0A136IKI0"/>
<evidence type="ECO:0000259" key="8">
    <source>
        <dbReference type="PROSITE" id="PS50048"/>
    </source>
</evidence>
<feature type="region of interest" description="Disordered" evidence="7">
    <location>
        <begin position="92"/>
        <end position="148"/>
    </location>
</feature>
<dbReference type="InterPro" id="IPR007219">
    <property type="entry name" value="XnlR_reg_dom"/>
</dbReference>
<dbReference type="GO" id="GO:0045944">
    <property type="term" value="P:positive regulation of transcription by RNA polymerase II"/>
    <property type="evidence" value="ECO:0007669"/>
    <property type="project" value="TreeGrafter"/>
</dbReference>
<dbReference type="PROSITE" id="PS00463">
    <property type="entry name" value="ZN2_CY6_FUNGAL_1"/>
    <property type="match status" value="1"/>
</dbReference>
<keyword evidence="4" id="KW-0238">DNA-binding</keyword>
<dbReference type="GO" id="GO:0006351">
    <property type="term" value="P:DNA-templated transcription"/>
    <property type="evidence" value="ECO:0007669"/>
    <property type="project" value="InterPro"/>
</dbReference>
<dbReference type="GO" id="GO:0000981">
    <property type="term" value="F:DNA-binding transcription factor activity, RNA polymerase II-specific"/>
    <property type="evidence" value="ECO:0007669"/>
    <property type="project" value="InterPro"/>
</dbReference>
<dbReference type="Gene3D" id="4.10.240.10">
    <property type="entry name" value="Zn(2)-C6 fungal-type DNA-binding domain"/>
    <property type="match status" value="1"/>
</dbReference>
<keyword evidence="3" id="KW-0805">Transcription regulation</keyword>
<name>A0A136IKI0_9PEZI</name>
<dbReference type="Pfam" id="PF00172">
    <property type="entry name" value="Zn_clus"/>
    <property type="match status" value="1"/>
</dbReference>
<feature type="region of interest" description="Disordered" evidence="7">
    <location>
        <begin position="643"/>
        <end position="662"/>
    </location>
</feature>
<dbReference type="OrthoDB" id="3266505at2759"/>
<dbReference type="STRING" id="196109.A0A136IKI0"/>
<dbReference type="Pfam" id="PF04082">
    <property type="entry name" value="Fungal_trans"/>
    <property type="match status" value="1"/>
</dbReference>
<dbReference type="InterPro" id="IPR051711">
    <property type="entry name" value="Stress_Response_Reg"/>
</dbReference>
<protein>
    <recommendedName>
        <fullName evidence="8">Zn(2)-C6 fungal-type domain-containing protein</fullName>
    </recommendedName>
</protein>
<dbReference type="PANTHER" id="PTHR47540">
    <property type="entry name" value="THIAMINE REPRESSIBLE GENES REGULATORY PROTEIN THI5"/>
    <property type="match status" value="1"/>
</dbReference>
<evidence type="ECO:0000313" key="9">
    <source>
        <dbReference type="EMBL" id="KXJ85466.1"/>
    </source>
</evidence>
<dbReference type="CDD" id="cd00067">
    <property type="entry name" value="GAL4"/>
    <property type="match status" value="1"/>
</dbReference>
<dbReference type="Proteomes" id="UP000070501">
    <property type="component" value="Unassembled WGS sequence"/>
</dbReference>
<dbReference type="GO" id="GO:0008270">
    <property type="term" value="F:zinc ion binding"/>
    <property type="evidence" value="ECO:0007669"/>
    <property type="project" value="InterPro"/>
</dbReference>
<proteinExistence type="predicted"/>
<dbReference type="SMART" id="SM00906">
    <property type="entry name" value="Fungal_trans"/>
    <property type="match status" value="1"/>
</dbReference>
<gene>
    <name evidence="9" type="ORF">Micbo1qcDRAFT_141544</name>
</gene>
<evidence type="ECO:0000256" key="7">
    <source>
        <dbReference type="SAM" id="MobiDB-lite"/>
    </source>
</evidence>
<dbReference type="InParanoid" id="A0A136IKI0"/>
<dbReference type="GO" id="GO:0043565">
    <property type="term" value="F:sequence-specific DNA binding"/>
    <property type="evidence" value="ECO:0007669"/>
    <property type="project" value="TreeGrafter"/>
</dbReference>
<evidence type="ECO:0000256" key="3">
    <source>
        <dbReference type="ARBA" id="ARBA00023015"/>
    </source>
</evidence>
<feature type="compositionally biased region" description="Polar residues" evidence="7">
    <location>
        <begin position="1"/>
        <end position="21"/>
    </location>
</feature>
<dbReference type="EMBL" id="KQ964281">
    <property type="protein sequence ID" value="KXJ85466.1"/>
    <property type="molecule type" value="Genomic_DNA"/>
</dbReference>
<dbReference type="SUPFAM" id="SSF57701">
    <property type="entry name" value="Zn2/Cys6 DNA-binding domain"/>
    <property type="match status" value="1"/>
</dbReference>
<dbReference type="GO" id="GO:0005634">
    <property type="term" value="C:nucleus"/>
    <property type="evidence" value="ECO:0007669"/>
    <property type="project" value="UniProtKB-SubCell"/>
</dbReference>
<dbReference type="InterPro" id="IPR001138">
    <property type="entry name" value="Zn2Cys6_DnaBD"/>
</dbReference>
<dbReference type="InterPro" id="IPR036864">
    <property type="entry name" value="Zn2-C6_fun-type_DNA-bd_sf"/>
</dbReference>
<feature type="region of interest" description="Disordered" evidence="7">
    <location>
        <begin position="1"/>
        <end position="28"/>
    </location>
</feature>
<evidence type="ECO:0000313" key="10">
    <source>
        <dbReference type="Proteomes" id="UP000070501"/>
    </source>
</evidence>
<evidence type="ECO:0000256" key="4">
    <source>
        <dbReference type="ARBA" id="ARBA00023125"/>
    </source>
</evidence>
<evidence type="ECO:0000256" key="1">
    <source>
        <dbReference type="ARBA" id="ARBA00004123"/>
    </source>
</evidence>
<accession>A0A136IKI0</accession>
<feature type="compositionally biased region" description="Basic and acidic residues" evidence="7">
    <location>
        <begin position="136"/>
        <end position="147"/>
    </location>
</feature>
<sequence>MSSAGQSRAVSRRAANSTASRTPVRAPNACERCRKQKIRCSGSQPCDACRKRSLPCHFDESHQRVVVTKGFIRELQRKASCSGRASHYVIDHDTVQGEVADGPASPYMSPAEDDETSTSPPARCEPPPRVDNSSSRTERNDPVDSEPHLTNLLAQNNSKFMTAGNGMTYYLGASSNWTFTQRVLSMVYERVFQNRIPDVDRFIEGLGNAYDLQWNGLPMSEEALSAASTVPTIDHAIYLINAVKFHCGQLLHVFDEEAFLPALYAFYEQPPSERQQSSDPLWFVHFLLILAFGKAFTVRKRGKDPAGVEYFMKALQLLPNIIMLWRHPVHAIEVLTCIALYLQCLDYRILAHNFIGQALRLALNYGIHTDVSKDGFGGASVERIRRVWWTLYILDREMTCVSGLPQAVQSDDVHCQLPEFAGSPQRVVVLKMQLSLSQLMANINKTVYGVGGKLNRDFQKGIESSLAEVARVHEELYKCFPLPPEQASGGISRTSAHLYLAYYRCILLATRPILFCFLKIRLDSRQDCQTKLHSSATSRSMIQMCLDASIQTLVTLELLLEQNLIDSFLPFDLDSVSAATVNVLVAMALDPSFVEKGSPWITTADSIFNDLAASGNQVAAVRQTELNQIKSLLAKLEVLELEQRPPPAPRPRQPQTMQSWTLADDQQPPVAARGIFVSPGPATILTSTGTSTGTDIASMGGISSEGLVFGANTGFSFDLETGDPSRAAEIIELASSIGDLDPRWVSDIIGHDSIW</sequence>
<dbReference type="SMART" id="SM00066">
    <property type="entry name" value="GAL4"/>
    <property type="match status" value="1"/>
</dbReference>
<evidence type="ECO:0000256" key="5">
    <source>
        <dbReference type="ARBA" id="ARBA00023163"/>
    </source>
</evidence>
<dbReference type="PROSITE" id="PS50048">
    <property type="entry name" value="ZN2_CY6_FUNGAL_2"/>
    <property type="match status" value="1"/>
</dbReference>
<feature type="domain" description="Zn(2)-C6 fungal-type" evidence="8">
    <location>
        <begin position="29"/>
        <end position="58"/>
    </location>
</feature>
<organism evidence="9 10">
    <name type="scientific">Microdochium bolleyi</name>
    <dbReference type="NCBI Taxonomy" id="196109"/>
    <lineage>
        <taxon>Eukaryota</taxon>
        <taxon>Fungi</taxon>
        <taxon>Dikarya</taxon>
        <taxon>Ascomycota</taxon>
        <taxon>Pezizomycotina</taxon>
        <taxon>Sordariomycetes</taxon>
        <taxon>Xylariomycetidae</taxon>
        <taxon>Xylariales</taxon>
        <taxon>Microdochiaceae</taxon>
        <taxon>Microdochium</taxon>
    </lineage>
</organism>
<evidence type="ECO:0000256" key="2">
    <source>
        <dbReference type="ARBA" id="ARBA00022723"/>
    </source>
</evidence>
<dbReference type="PANTHER" id="PTHR47540:SF6">
    <property type="entry name" value="ZN(II)2CYS6 TRANSCRIPTION FACTOR (EUROFUNG)"/>
    <property type="match status" value="1"/>
</dbReference>
<keyword evidence="6" id="KW-0539">Nucleus</keyword>
<dbReference type="CDD" id="cd12148">
    <property type="entry name" value="fungal_TF_MHR"/>
    <property type="match status" value="1"/>
</dbReference>
<comment type="subcellular location">
    <subcellularLocation>
        <location evidence="1">Nucleus</location>
    </subcellularLocation>
</comment>
<keyword evidence="2" id="KW-0479">Metal-binding</keyword>
<reference evidence="10" key="1">
    <citation type="submission" date="2016-02" db="EMBL/GenBank/DDBJ databases">
        <title>Draft genome sequence of Microdochium bolleyi, a fungal endophyte of beachgrass.</title>
        <authorList>
            <consortium name="DOE Joint Genome Institute"/>
            <person name="David A.S."/>
            <person name="May G."/>
            <person name="Haridas S."/>
            <person name="Lim J."/>
            <person name="Wang M."/>
            <person name="Labutti K."/>
            <person name="Lipzen A."/>
            <person name="Barry K."/>
            <person name="Grigoriev I.V."/>
        </authorList>
    </citation>
    <scope>NUCLEOTIDE SEQUENCE [LARGE SCALE GENOMIC DNA]</scope>
    <source>
        <strain evidence="10">J235TASD1</strain>
    </source>
</reference>
<keyword evidence="5" id="KW-0804">Transcription</keyword>
<evidence type="ECO:0000256" key="6">
    <source>
        <dbReference type="ARBA" id="ARBA00023242"/>
    </source>
</evidence>
<keyword evidence="10" id="KW-1185">Reference proteome</keyword>